<organism evidence="2 3">
    <name type="scientific">Maribacter flavus</name>
    <dbReference type="NCBI Taxonomy" id="1658664"/>
    <lineage>
        <taxon>Bacteria</taxon>
        <taxon>Pseudomonadati</taxon>
        <taxon>Bacteroidota</taxon>
        <taxon>Flavobacteriia</taxon>
        <taxon>Flavobacteriales</taxon>
        <taxon>Flavobacteriaceae</taxon>
        <taxon>Maribacter</taxon>
    </lineage>
</organism>
<name>A0A5B2TS09_9FLAO</name>
<protein>
    <submittedName>
        <fullName evidence="2">Uncharacterized protein</fullName>
    </submittedName>
</protein>
<keyword evidence="1" id="KW-1133">Transmembrane helix</keyword>
<dbReference type="Proteomes" id="UP000323188">
    <property type="component" value="Unassembled WGS sequence"/>
</dbReference>
<feature type="transmembrane region" description="Helical" evidence="1">
    <location>
        <begin position="72"/>
        <end position="91"/>
    </location>
</feature>
<dbReference type="AlphaFoldDB" id="A0A5B2TS09"/>
<dbReference type="EMBL" id="VUOE01000002">
    <property type="protein sequence ID" value="KAA2217407.1"/>
    <property type="molecule type" value="Genomic_DNA"/>
</dbReference>
<evidence type="ECO:0000313" key="3">
    <source>
        <dbReference type="Proteomes" id="UP000323188"/>
    </source>
</evidence>
<gene>
    <name evidence="2" type="ORF">F0361_15805</name>
</gene>
<comment type="caution">
    <text evidence="2">The sequence shown here is derived from an EMBL/GenBank/DDBJ whole genome shotgun (WGS) entry which is preliminary data.</text>
</comment>
<accession>A0A5B2TS09</accession>
<sequence length="238" mass="28356">MLPILKYIMLACFAYVAIRIIAPYLVLLMRFMFNEPFKWDKYVEKPRLVFYAIGLLNMQLGFNAILDHPGRFATFYLVAGCFLFLGGIFMTQVTWTKRFRKVFIPKIKEKLKSSRNFNISISEAQLGKLYDNMIRYDMVVMDKTSKDNFIKCFLKNWDEHDAKIHLRLKNPACKEFYELFKLTFPKNDLQLIDFIKNSDLLRREDGRRYNYNTVRNALTRNRISKRNEELEAVFAPFS</sequence>
<feature type="transmembrane region" description="Helical" evidence="1">
    <location>
        <begin position="6"/>
        <end position="27"/>
    </location>
</feature>
<reference evidence="2 3" key="1">
    <citation type="submission" date="2019-09" db="EMBL/GenBank/DDBJ databases">
        <authorList>
            <person name="Khan S.A."/>
            <person name="Jeon C.O."/>
            <person name="Chun B.H."/>
            <person name="Jeong S.E."/>
        </authorList>
    </citation>
    <scope>NUCLEOTIDE SEQUENCE [LARGE SCALE GENOMIC DNA]</scope>
    <source>
        <strain evidence="2 3">KCTC 42508</strain>
    </source>
</reference>
<keyword evidence="1" id="KW-0472">Membrane</keyword>
<keyword evidence="1" id="KW-0812">Transmembrane</keyword>
<proteinExistence type="predicted"/>
<dbReference type="RefSeq" id="WP_154920066.1">
    <property type="nucleotide sequence ID" value="NZ_VUOE01000002.1"/>
</dbReference>
<evidence type="ECO:0000313" key="2">
    <source>
        <dbReference type="EMBL" id="KAA2217407.1"/>
    </source>
</evidence>
<feature type="transmembrane region" description="Helical" evidence="1">
    <location>
        <begin position="48"/>
        <end position="66"/>
    </location>
</feature>
<evidence type="ECO:0000256" key="1">
    <source>
        <dbReference type="SAM" id="Phobius"/>
    </source>
</evidence>